<dbReference type="RefSeq" id="WP_089393308.1">
    <property type="nucleotide sequence ID" value="NZ_FNEC01000016.1"/>
</dbReference>
<dbReference type="Proteomes" id="UP000199693">
    <property type="component" value="Unassembled WGS sequence"/>
</dbReference>
<dbReference type="InterPro" id="IPR008727">
    <property type="entry name" value="PAAR_motif"/>
</dbReference>
<evidence type="ECO:0000313" key="3">
    <source>
        <dbReference type="Proteomes" id="UP000198309"/>
    </source>
</evidence>
<dbReference type="Proteomes" id="UP000198309">
    <property type="component" value="Unassembled WGS sequence"/>
</dbReference>
<dbReference type="Gene3D" id="2.60.200.60">
    <property type="match status" value="1"/>
</dbReference>
<evidence type="ECO:0000313" key="4">
    <source>
        <dbReference type="Proteomes" id="UP000199693"/>
    </source>
</evidence>
<keyword evidence="3" id="KW-1185">Reference proteome</keyword>
<gene>
    <name evidence="1" type="ORF">SAMN05216189_101658</name>
    <name evidence="2" type="ORF">SAMN06295949_12358</name>
</gene>
<dbReference type="EMBL" id="FNEC01000016">
    <property type="protein sequence ID" value="SDJ38992.1"/>
    <property type="molecule type" value="Genomic_DNA"/>
</dbReference>
<reference evidence="1 4" key="1">
    <citation type="submission" date="2016-10" db="EMBL/GenBank/DDBJ databases">
        <authorList>
            <person name="de Groot N.N."/>
        </authorList>
    </citation>
    <scope>NUCLEOTIDE SEQUENCE [LARGE SCALE GENOMIC DNA]</scope>
    <source>
        <strain evidence="1 4">CCM 7361</strain>
    </source>
</reference>
<evidence type="ECO:0000313" key="2">
    <source>
        <dbReference type="EMBL" id="SNT36630.1"/>
    </source>
</evidence>
<accession>A0A239M224</accession>
<proteinExistence type="predicted"/>
<protein>
    <submittedName>
        <fullName evidence="1">Zn-binding Pro-Ala-Ala-Arg (PAAR) domain-containing protein, incolved in TypeVI secretion</fullName>
    </submittedName>
</protein>
<sequence>MKPIVRKGDTLHPFGGVVLEGHYECEGLPMACMGDAARCNKHGMTRIAEGSGLSEIDGRPLALDGHRCACGCTLVSSLPDTQVEL</sequence>
<dbReference type="Pfam" id="PF05488">
    <property type="entry name" value="PAAR_motif"/>
    <property type="match status" value="1"/>
</dbReference>
<evidence type="ECO:0000313" key="1">
    <source>
        <dbReference type="EMBL" id="SDJ38992.1"/>
    </source>
</evidence>
<name>A0A239M224_9PSED</name>
<dbReference type="CDD" id="cd14744">
    <property type="entry name" value="PAAR_CT_2"/>
    <property type="match status" value="1"/>
</dbReference>
<reference evidence="2 3" key="2">
    <citation type="submission" date="2017-06" db="EMBL/GenBank/DDBJ databases">
        <authorList>
            <person name="Varghese N."/>
            <person name="Submissions S."/>
        </authorList>
    </citation>
    <scope>NUCLEOTIDE SEQUENCE [LARGE SCALE GENOMIC DNA]</scope>
    <source>
        <strain evidence="2 3">RLD-1</strain>
    </source>
</reference>
<organism evidence="1 4">
    <name type="scientific">Pseudomonas delhiensis</name>
    <dbReference type="NCBI Taxonomy" id="366289"/>
    <lineage>
        <taxon>Bacteria</taxon>
        <taxon>Pseudomonadati</taxon>
        <taxon>Pseudomonadota</taxon>
        <taxon>Gammaproteobacteria</taxon>
        <taxon>Pseudomonadales</taxon>
        <taxon>Pseudomonadaceae</taxon>
        <taxon>Pseudomonas</taxon>
    </lineage>
</organism>
<dbReference type="AlphaFoldDB" id="A0A239M224"/>
<dbReference type="EMBL" id="FZPC01000023">
    <property type="protein sequence ID" value="SNT36630.1"/>
    <property type="molecule type" value="Genomic_DNA"/>
</dbReference>